<keyword evidence="5" id="KW-1185">Reference proteome</keyword>
<dbReference type="HOGENOM" id="CLU_041201_0_0_1"/>
<dbReference type="AlphaFoldDB" id="V4A407"/>
<dbReference type="RefSeq" id="XP_009059519.1">
    <property type="nucleotide sequence ID" value="XM_009061271.1"/>
</dbReference>
<name>V4A407_LOTGI</name>
<feature type="domain" description="Chitin-binding type-4" evidence="3">
    <location>
        <begin position="21"/>
        <end position="198"/>
    </location>
</feature>
<keyword evidence="2" id="KW-0732">Signal</keyword>
<protein>
    <recommendedName>
        <fullName evidence="3">Chitin-binding type-4 domain-containing protein</fullName>
    </recommendedName>
</protein>
<evidence type="ECO:0000256" key="2">
    <source>
        <dbReference type="SAM" id="SignalP"/>
    </source>
</evidence>
<evidence type="ECO:0000256" key="1">
    <source>
        <dbReference type="SAM" id="MobiDB-lite"/>
    </source>
</evidence>
<dbReference type="OMA" id="QPRPNEI"/>
<dbReference type="Proteomes" id="UP000030746">
    <property type="component" value="Unassembled WGS sequence"/>
</dbReference>
<organism evidence="4 5">
    <name type="scientific">Lottia gigantea</name>
    <name type="common">Giant owl limpet</name>
    <dbReference type="NCBI Taxonomy" id="225164"/>
    <lineage>
        <taxon>Eukaryota</taxon>
        <taxon>Metazoa</taxon>
        <taxon>Spiralia</taxon>
        <taxon>Lophotrochozoa</taxon>
        <taxon>Mollusca</taxon>
        <taxon>Gastropoda</taxon>
        <taxon>Patellogastropoda</taxon>
        <taxon>Lottioidea</taxon>
        <taxon>Lottiidae</taxon>
        <taxon>Lottia</taxon>
    </lineage>
</organism>
<dbReference type="EMBL" id="KB202544">
    <property type="protein sequence ID" value="ESO89725.1"/>
    <property type="molecule type" value="Genomic_DNA"/>
</dbReference>
<evidence type="ECO:0000313" key="5">
    <source>
        <dbReference type="Proteomes" id="UP000030746"/>
    </source>
</evidence>
<feature type="signal peptide" evidence="2">
    <location>
        <begin position="1"/>
        <end position="20"/>
    </location>
</feature>
<dbReference type="Gene3D" id="2.70.50.70">
    <property type="match status" value="1"/>
</dbReference>
<feature type="chain" id="PRO_5004715742" description="Chitin-binding type-4 domain-containing protein" evidence="2">
    <location>
        <begin position="21"/>
        <end position="299"/>
    </location>
</feature>
<dbReference type="OrthoDB" id="64893at2759"/>
<accession>V4A407</accession>
<reference evidence="4 5" key="1">
    <citation type="journal article" date="2013" name="Nature">
        <title>Insights into bilaterian evolution from three spiralian genomes.</title>
        <authorList>
            <person name="Simakov O."/>
            <person name="Marletaz F."/>
            <person name="Cho S.J."/>
            <person name="Edsinger-Gonzales E."/>
            <person name="Havlak P."/>
            <person name="Hellsten U."/>
            <person name="Kuo D.H."/>
            <person name="Larsson T."/>
            <person name="Lv J."/>
            <person name="Arendt D."/>
            <person name="Savage R."/>
            <person name="Osoegawa K."/>
            <person name="de Jong P."/>
            <person name="Grimwood J."/>
            <person name="Chapman J.A."/>
            <person name="Shapiro H."/>
            <person name="Aerts A."/>
            <person name="Otillar R.P."/>
            <person name="Terry A.Y."/>
            <person name="Boore J.L."/>
            <person name="Grigoriev I.V."/>
            <person name="Lindberg D.R."/>
            <person name="Seaver E.C."/>
            <person name="Weisblat D.A."/>
            <person name="Putnam N.H."/>
            <person name="Rokhsar D.S."/>
        </authorList>
    </citation>
    <scope>NUCLEOTIDE SEQUENCE [LARGE SCALE GENOMIC DNA]</scope>
</reference>
<dbReference type="Pfam" id="PF03067">
    <property type="entry name" value="LPMO_10"/>
    <property type="match status" value="1"/>
</dbReference>
<gene>
    <name evidence="4" type="ORF">LOTGIDRAFT_234127</name>
</gene>
<dbReference type="KEGG" id="lgi:LOTGIDRAFT_234127"/>
<evidence type="ECO:0000259" key="3">
    <source>
        <dbReference type="Pfam" id="PF03067"/>
    </source>
</evidence>
<evidence type="ECO:0000313" key="4">
    <source>
        <dbReference type="EMBL" id="ESO89725.1"/>
    </source>
</evidence>
<dbReference type="CTD" id="20249455"/>
<dbReference type="PANTHER" id="PTHR21113:SF4">
    <property type="entry name" value="CHITIN-BINDING TYPE-4 DOMAIN-CONTAINING PROTEIN"/>
    <property type="match status" value="1"/>
</dbReference>
<feature type="region of interest" description="Disordered" evidence="1">
    <location>
        <begin position="216"/>
        <end position="263"/>
    </location>
</feature>
<sequence length="299" mass="34414">MAGYFMSFYIFAMLFEGILSHGRMNDLPGRSSLWREFPNAPKNYNDMEVYCGGLTNLWDVNGGRCGVCGDPYQSPIPRDNEAGGKYGRGIIVRTYQRGQALKAKIQLTANHGGYFEFRICPTNSNFIRATEQCMNQYVLRTNQGYTYPVNKNNDNYEIDVYLPQTLVCSQCVFRWKYIAAQNIGYGNKQEHFYSCADISINGGGVVTYSPPITQRRTTPYVPPITQRRTTPYVPPPITQRRTTPYVPPITQRRTTPYVPHTQRPYPIDNRKPCENICIFYCRIEQNCPALCRNCRLPRR</sequence>
<proteinExistence type="predicted"/>
<dbReference type="InterPro" id="IPR004302">
    <property type="entry name" value="Cellulose/chitin-bd_N"/>
</dbReference>
<dbReference type="GeneID" id="20249455"/>
<dbReference type="PANTHER" id="PTHR21113">
    <property type="entry name" value="AGAP001705-PA"/>
    <property type="match status" value="1"/>
</dbReference>